<accession>S7RVJ9</accession>
<organism evidence="9 10">
    <name type="scientific">Gloeophyllum trabeum (strain ATCC 11539 / FP-39264 / Madison 617)</name>
    <name type="common">Brown rot fungus</name>
    <dbReference type="NCBI Taxonomy" id="670483"/>
    <lineage>
        <taxon>Eukaryota</taxon>
        <taxon>Fungi</taxon>
        <taxon>Dikarya</taxon>
        <taxon>Basidiomycota</taxon>
        <taxon>Agaricomycotina</taxon>
        <taxon>Agaricomycetes</taxon>
        <taxon>Gloeophyllales</taxon>
        <taxon>Gloeophyllaceae</taxon>
        <taxon>Gloeophyllum</taxon>
    </lineage>
</organism>
<evidence type="ECO:0000256" key="3">
    <source>
        <dbReference type="ARBA" id="ARBA00023242"/>
    </source>
</evidence>
<reference evidence="9 10" key="1">
    <citation type="journal article" date="2012" name="Science">
        <title>The Paleozoic origin of enzymatic lignin decomposition reconstructed from 31 fungal genomes.</title>
        <authorList>
            <person name="Floudas D."/>
            <person name="Binder M."/>
            <person name="Riley R."/>
            <person name="Barry K."/>
            <person name="Blanchette R.A."/>
            <person name="Henrissat B."/>
            <person name="Martinez A.T."/>
            <person name="Otillar R."/>
            <person name="Spatafora J.W."/>
            <person name="Yadav J.S."/>
            <person name="Aerts A."/>
            <person name="Benoit I."/>
            <person name="Boyd A."/>
            <person name="Carlson A."/>
            <person name="Copeland A."/>
            <person name="Coutinho P.M."/>
            <person name="de Vries R.P."/>
            <person name="Ferreira P."/>
            <person name="Findley K."/>
            <person name="Foster B."/>
            <person name="Gaskell J."/>
            <person name="Glotzer D."/>
            <person name="Gorecki P."/>
            <person name="Heitman J."/>
            <person name="Hesse C."/>
            <person name="Hori C."/>
            <person name="Igarashi K."/>
            <person name="Jurgens J.A."/>
            <person name="Kallen N."/>
            <person name="Kersten P."/>
            <person name="Kohler A."/>
            <person name="Kuees U."/>
            <person name="Kumar T.K.A."/>
            <person name="Kuo A."/>
            <person name="LaButti K."/>
            <person name="Larrondo L.F."/>
            <person name="Lindquist E."/>
            <person name="Ling A."/>
            <person name="Lombard V."/>
            <person name="Lucas S."/>
            <person name="Lundell T."/>
            <person name="Martin R."/>
            <person name="McLaughlin D.J."/>
            <person name="Morgenstern I."/>
            <person name="Morin E."/>
            <person name="Murat C."/>
            <person name="Nagy L.G."/>
            <person name="Nolan M."/>
            <person name="Ohm R.A."/>
            <person name="Patyshakuliyeva A."/>
            <person name="Rokas A."/>
            <person name="Ruiz-Duenas F.J."/>
            <person name="Sabat G."/>
            <person name="Salamov A."/>
            <person name="Samejima M."/>
            <person name="Schmutz J."/>
            <person name="Slot J.C."/>
            <person name="St John F."/>
            <person name="Stenlid J."/>
            <person name="Sun H."/>
            <person name="Sun S."/>
            <person name="Syed K."/>
            <person name="Tsang A."/>
            <person name="Wiebenga A."/>
            <person name="Young D."/>
            <person name="Pisabarro A."/>
            <person name="Eastwood D.C."/>
            <person name="Martin F."/>
            <person name="Cullen D."/>
            <person name="Grigoriev I.V."/>
            <person name="Hibbett D.S."/>
        </authorList>
    </citation>
    <scope>NUCLEOTIDE SEQUENCE [LARGE SCALE GENOMIC DNA]</scope>
    <source>
        <strain evidence="9 10">ATCC 11539</strain>
    </source>
</reference>
<evidence type="ECO:0000256" key="1">
    <source>
        <dbReference type="ARBA" id="ARBA00004123"/>
    </source>
</evidence>
<evidence type="ECO:0000256" key="6">
    <source>
        <dbReference type="SAM" id="MobiDB-lite"/>
    </source>
</evidence>
<dbReference type="HOGENOM" id="CLU_058486_0_0_1"/>
<dbReference type="KEGG" id="gtr:GLOTRDRAFT_115274"/>
<dbReference type="Gene3D" id="1.10.20.120">
    <property type="match status" value="1"/>
</dbReference>
<evidence type="ECO:0000259" key="8">
    <source>
        <dbReference type="Pfam" id="PF17745"/>
    </source>
</evidence>
<keyword evidence="3" id="KW-0539">Nucleus</keyword>
<feature type="domain" description="Ribonuclease H2 subunit B wHTH" evidence="7">
    <location>
        <begin position="97"/>
        <end position="249"/>
    </location>
</feature>
<protein>
    <recommendedName>
        <fullName evidence="2">Ribonuclease H2 subunit B</fullName>
    </recommendedName>
    <alternativeName>
        <fullName evidence="5">Ribonuclease HI subunit B</fullName>
    </alternativeName>
</protein>
<dbReference type="GO" id="GO:0006401">
    <property type="term" value="P:RNA catabolic process"/>
    <property type="evidence" value="ECO:0007669"/>
    <property type="project" value="TreeGrafter"/>
</dbReference>
<evidence type="ECO:0000256" key="5">
    <source>
        <dbReference type="ARBA" id="ARBA00033464"/>
    </source>
</evidence>
<dbReference type="Gene3D" id="2.20.25.530">
    <property type="match status" value="1"/>
</dbReference>
<keyword evidence="10" id="KW-1185">Reference proteome</keyword>
<name>S7RVJ9_GLOTA</name>
<dbReference type="Pfam" id="PF17745">
    <property type="entry name" value="Ydr279_N"/>
    <property type="match status" value="1"/>
</dbReference>
<dbReference type="EMBL" id="KB469299">
    <property type="protein sequence ID" value="EPQ57284.1"/>
    <property type="molecule type" value="Genomic_DNA"/>
</dbReference>
<sequence length="329" mass="35954">MASHISILPTEFLDSLSAQLDGAQSHQFLRLPHPRTGIPSLFLPYPQHSGTSSARWSILEVQAVSPPNERSWFMGEGQWSGAADGRLLMMTPIDPSFLLIPLLRADGFVGTFRPLEDVFEEALPKLVEQSEKNASPKDPTASISLRDLETFASLDCAKAAMKNACEVKEITPEIVVYRYSQAHLVEYLRKKVARLSRPEVFESSRTLIRGLAKDGLMDDGKEHLLPSARQRAACDILSQYLPQDVHAALIASYDFAALDSHLKAIQDDIAATAASALANSANAKSSGNGEAGDKKRKNQKGSHGVEKLKKANTKGMAKISSFFQKPKAK</sequence>
<feature type="region of interest" description="Disordered" evidence="6">
    <location>
        <begin position="280"/>
        <end position="311"/>
    </location>
</feature>
<dbReference type="InterPro" id="IPR040456">
    <property type="entry name" value="RNase_H2_suB"/>
</dbReference>
<dbReference type="CDD" id="cd09270">
    <property type="entry name" value="RNase_H2-B"/>
    <property type="match status" value="1"/>
</dbReference>
<dbReference type="AlphaFoldDB" id="S7RVJ9"/>
<dbReference type="GeneID" id="19300014"/>
<feature type="domain" description="Rnh202 triple barrel" evidence="8">
    <location>
        <begin position="23"/>
        <end position="94"/>
    </location>
</feature>
<dbReference type="OrthoDB" id="29098at2759"/>
<comment type="function">
    <text evidence="4">Non catalytic subunit of RNase H2, an endonuclease that specifically degrades the RNA of RNA:DNA hybrids. Participates in DNA replication, possibly by mediating the removal of lagging-strand Okazaki fragment RNA primers during DNA replication. Mediates the excision of single ribonucleotides from DNA:RNA duplexes.</text>
</comment>
<dbReference type="InterPro" id="IPR041195">
    <property type="entry name" value="Rnh202_N"/>
</dbReference>
<dbReference type="STRING" id="670483.S7RVJ9"/>
<evidence type="ECO:0000313" key="9">
    <source>
        <dbReference type="EMBL" id="EPQ57284.1"/>
    </source>
</evidence>
<dbReference type="RefSeq" id="XP_007864406.1">
    <property type="nucleotide sequence ID" value="XM_007866215.1"/>
</dbReference>
<evidence type="ECO:0000313" key="10">
    <source>
        <dbReference type="Proteomes" id="UP000030669"/>
    </source>
</evidence>
<proteinExistence type="predicted"/>
<dbReference type="GO" id="GO:0005654">
    <property type="term" value="C:nucleoplasm"/>
    <property type="evidence" value="ECO:0007669"/>
    <property type="project" value="TreeGrafter"/>
</dbReference>
<dbReference type="eggNOG" id="KOG4705">
    <property type="taxonomic scope" value="Eukaryota"/>
</dbReference>
<dbReference type="OMA" id="AQWVLIA"/>
<evidence type="ECO:0000259" key="7">
    <source>
        <dbReference type="Pfam" id="PF09468"/>
    </source>
</evidence>
<dbReference type="Proteomes" id="UP000030669">
    <property type="component" value="Unassembled WGS sequence"/>
</dbReference>
<dbReference type="GO" id="GO:0032299">
    <property type="term" value="C:ribonuclease H2 complex"/>
    <property type="evidence" value="ECO:0007669"/>
    <property type="project" value="InterPro"/>
</dbReference>
<dbReference type="InterPro" id="IPR019024">
    <property type="entry name" value="RNase_H2_suB_wHTH"/>
</dbReference>
<dbReference type="PANTHER" id="PTHR13383">
    <property type="entry name" value="RIBONUCLEASE H2 SUBUNIT B"/>
    <property type="match status" value="1"/>
</dbReference>
<evidence type="ECO:0000256" key="2">
    <source>
        <dbReference type="ARBA" id="ARBA00019062"/>
    </source>
</evidence>
<comment type="subcellular location">
    <subcellularLocation>
        <location evidence="1">Nucleus</location>
    </subcellularLocation>
</comment>
<dbReference type="PANTHER" id="PTHR13383:SF11">
    <property type="entry name" value="RIBONUCLEASE H2 SUBUNIT B"/>
    <property type="match status" value="1"/>
</dbReference>
<dbReference type="Pfam" id="PF09468">
    <property type="entry name" value="RNase_H2-Ydr279"/>
    <property type="match status" value="1"/>
</dbReference>
<gene>
    <name evidence="9" type="ORF">GLOTRDRAFT_115274</name>
</gene>
<evidence type="ECO:0000256" key="4">
    <source>
        <dbReference type="ARBA" id="ARBA00024778"/>
    </source>
</evidence>